<organism evidence="5 6">
    <name type="scientific">Thiocapsa roseopersicina</name>
    <dbReference type="NCBI Taxonomy" id="1058"/>
    <lineage>
        <taxon>Bacteria</taxon>
        <taxon>Pseudomonadati</taxon>
        <taxon>Pseudomonadota</taxon>
        <taxon>Gammaproteobacteria</taxon>
        <taxon>Chromatiales</taxon>
        <taxon>Chromatiaceae</taxon>
        <taxon>Thiocapsa</taxon>
    </lineage>
</organism>
<dbReference type="AlphaFoldDB" id="A0A1H3A7E1"/>
<evidence type="ECO:0000259" key="4">
    <source>
        <dbReference type="PROSITE" id="PS51379"/>
    </source>
</evidence>
<dbReference type="STRING" id="1058.SAMN05421783_118107"/>
<evidence type="ECO:0000256" key="3">
    <source>
        <dbReference type="ARBA" id="ARBA00023014"/>
    </source>
</evidence>
<dbReference type="GO" id="GO:0051536">
    <property type="term" value="F:iron-sulfur cluster binding"/>
    <property type="evidence" value="ECO:0007669"/>
    <property type="project" value="UniProtKB-KW"/>
</dbReference>
<keyword evidence="3" id="KW-0411">Iron-sulfur</keyword>
<evidence type="ECO:0000256" key="1">
    <source>
        <dbReference type="ARBA" id="ARBA00022723"/>
    </source>
</evidence>
<keyword evidence="1" id="KW-0479">Metal-binding</keyword>
<dbReference type="Proteomes" id="UP000198816">
    <property type="component" value="Unassembled WGS sequence"/>
</dbReference>
<dbReference type="InterPro" id="IPR017900">
    <property type="entry name" value="4Fe4S_Fe_S_CS"/>
</dbReference>
<feature type="domain" description="4Fe-4S ferredoxin-type" evidence="4">
    <location>
        <begin position="1"/>
        <end position="27"/>
    </location>
</feature>
<evidence type="ECO:0000313" key="6">
    <source>
        <dbReference type="Proteomes" id="UP000198816"/>
    </source>
</evidence>
<name>A0A1H3A7E1_THIRO</name>
<dbReference type="PROSITE" id="PS00198">
    <property type="entry name" value="4FE4S_FER_1"/>
    <property type="match status" value="1"/>
</dbReference>
<dbReference type="InterPro" id="IPR017896">
    <property type="entry name" value="4Fe4S_Fe-S-bd"/>
</dbReference>
<gene>
    <name evidence="5" type="ORF">SAMN05421783_118107</name>
</gene>
<evidence type="ECO:0000313" key="5">
    <source>
        <dbReference type="EMBL" id="SDX25660.1"/>
    </source>
</evidence>
<dbReference type="EMBL" id="FNNZ01000018">
    <property type="protein sequence ID" value="SDX25660.1"/>
    <property type="molecule type" value="Genomic_DNA"/>
</dbReference>
<keyword evidence="2" id="KW-0408">Iron</keyword>
<protein>
    <submittedName>
        <fullName evidence="5">Ferredoxin like protein</fullName>
    </submittedName>
</protein>
<accession>A0A1H3A7E1</accession>
<dbReference type="PROSITE" id="PS51379">
    <property type="entry name" value="4FE4S_FER_2"/>
    <property type="match status" value="1"/>
</dbReference>
<dbReference type="SUPFAM" id="SSF54862">
    <property type="entry name" value="4Fe-4S ferredoxins"/>
    <property type="match status" value="1"/>
</dbReference>
<reference evidence="6" key="1">
    <citation type="submission" date="2016-10" db="EMBL/GenBank/DDBJ databases">
        <authorList>
            <person name="Varghese N."/>
            <person name="Submissions S."/>
        </authorList>
    </citation>
    <scope>NUCLEOTIDE SEQUENCE [LARGE SCALE GENOMIC DNA]</scope>
    <source>
        <strain evidence="6">DSM 217</strain>
    </source>
</reference>
<dbReference type="GO" id="GO:0046872">
    <property type="term" value="F:metal ion binding"/>
    <property type="evidence" value="ECO:0007669"/>
    <property type="project" value="UniProtKB-KW"/>
</dbReference>
<proteinExistence type="predicted"/>
<evidence type="ECO:0000256" key="2">
    <source>
        <dbReference type="ARBA" id="ARBA00023004"/>
    </source>
</evidence>
<sequence length="38" mass="4004">MVGYQACLECGSCRVGCPFLNIGWALSLCGYGVAYKLG</sequence>
<keyword evidence="6" id="KW-1185">Reference proteome</keyword>